<sequence length="228" mass="25743">MELAEYLENFAVLRRVLYQSSDRYGDWWRWLTGYKLARLVHEVRAEHRYSFEALCGDEVLQRLLRDQGRRLEPFFHSVLDFSTAGRSVTSLAFAVHVLGALTRDGRGQPLSDDFWLDTVCVAVHRAICLTLQCHRRRSRGSRGARRREASSGSLDLADALPQPPPSPPSSTVTAQVERMQRRDSSRGMDAEGAAEAAEATAAATQRREEQVRRALRSDLSTTPRRGAF</sequence>
<evidence type="ECO:0000313" key="1">
    <source>
        <dbReference type="EMBL" id="QIZ64145.1"/>
    </source>
</evidence>
<reference evidence="1" key="1">
    <citation type="submission" date="2020-01" db="EMBL/GenBank/DDBJ databases">
        <title>Genomic and phylogenetic analysis of two Guinea pig adenovirus strains recovered from archival lung tissue.</title>
        <authorList>
            <person name="Hofmann-Sieber H."/>
            <person name="Gonzalez G."/>
            <person name="Spohn M."/>
            <person name="Dobner T."/>
            <person name="Kajon A.E."/>
        </authorList>
    </citation>
    <scope>NUCLEOTIDE SEQUENCE</scope>
    <source>
        <strain evidence="1">AUS96</strain>
    </source>
</reference>
<evidence type="ECO:0000313" key="2">
    <source>
        <dbReference type="Proteomes" id="UP000502787"/>
    </source>
</evidence>
<proteinExistence type="predicted"/>
<accession>A0AC61M0J7</accession>
<dbReference type="EMBL" id="MN986925">
    <property type="protein sequence ID" value="QIZ64145.1"/>
    <property type="molecule type" value="Genomic_DNA"/>
</dbReference>
<dbReference type="Proteomes" id="UP000502787">
    <property type="component" value="Segment"/>
</dbReference>
<keyword evidence="2" id="KW-1185">Reference proteome</keyword>
<name>A0AC61M0J7_9ADEN</name>
<organism evidence="1 2">
    <name type="scientific">Guinea pig adenovirus 1</name>
    <dbReference type="NCBI Taxonomy" id="2847100"/>
    <lineage>
        <taxon>Viruses</taxon>
        <taxon>Varidnaviria</taxon>
        <taxon>Bamfordvirae</taxon>
        <taxon>Preplasmiviricota</taxon>
        <taxon>Polisuviricotina</taxon>
        <taxon>Pharingeaviricetes</taxon>
        <taxon>Rowavirales</taxon>
        <taxon>Adenoviridae</taxon>
        <taxon>Mastadenovirus</taxon>
        <taxon>Mastadenovirus caviae</taxon>
        <taxon>Guinea pig mastadenovirus A</taxon>
    </lineage>
</organism>
<protein>
    <submittedName>
        <fullName evidence="1">E1B small</fullName>
    </submittedName>
</protein>